<keyword evidence="6" id="KW-1185">Reference proteome</keyword>
<dbReference type="GO" id="GO:0005737">
    <property type="term" value="C:cytoplasm"/>
    <property type="evidence" value="ECO:0007669"/>
    <property type="project" value="TreeGrafter"/>
</dbReference>
<dbReference type="InterPro" id="IPR051531">
    <property type="entry name" value="N-acetyltransferase"/>
</dbReference>
<sequence length="180" mass="20605">MKMETDRIRLRPWDRKDLEDLYAFARNPAVGPQAGWRPHQSKEESSQILSRMITTPDAFAVVLKSTMRVVGMISAGIDTSRRNLAAKTIGCALDEAYWNQGIMTEAVGLMIRHLFDDPGTELIAMDHFVENRGSRRVIEKNGFHYEGTIRQKVRLYTGEVKDCRCYSLTRTEFEMRNASS</sequence>
<dbReference type="InterPro" id="IPR000182">
    <property type="entry name" value="GNAT_dom"/>
</dbReference>
<dbReference type="EMBL" id="QRUP01000004">
    <property type="protein sequence ID" value="RGR75651.1"/>
    <property type="molecule type" value="Genomic_DNA"/>
</dbReference>
<evidence type="ECO:0000313" key="5">
    <source>
        <dbReference type="EMBL" id="RGR75651.1"/>
    </source>
</evidence>
<dbReference type="AlphaFoldDB" id="A0A412G505"/>
<name>A0A412G505_9FIRM</name>
<keyword evidence="1 5" id="KW-0808">Transferase</keyword>
<evidence type="ECO:0000256" key="2">
    <source>
        <dbReference type="ARBA" id="ARBA00023315"/>
    </source>
</evidence>
<dbReference type="GO" id="GO:0008999">
    <property type="term" value="F:protein-N-terminal-alanine acetyltransferase activity"/>
    <property type="evidence" value="ECO:0007669"/>
    <property type="project" value="TreeGrafter"/>
</dbReference>
<reference evidence="5 6" key="1">
    <citation type="submission" date="2018-08" db="EMBL/GenBank/DDBJ databases">
        <title>A genome reference for cultivated species of the human gut microbiota.</title>
        <authorList>
            <person name="Zou Y."/>
            <person name="Xue W."/>
            <person name="Luo G."/>
        </authorList>
    </citation>
    <scope>NUCLEOTIDE SEQUENCE [LARGE SCALE GENOMIC DNA]</scope>
    <source>
        <strain evidence="5 6">AF24-29</strain>
    </source>
</reference>
<evidence type="ECO:0000259" key="4">
    <source>
        <dbReference type="PROSITE" id="PS51186"/>
    </source>
</evidence>
<protein>
    <submittedName>
        <fullName evidence="5">N-acetyltransferase</fullName>
    </submittedName>
</protein>
<dbReference type="Pfam" id="PF13302">
    <property type="entry name" value="Acetyltransf_3"/>
    <property type="match status" value="1"/>
</dbReference>
<dbReference type="RefSeq" id="WP_117894372.1">
    <property type="nucleotide sequence ID" value="NZ_CABJCV010000004.1"/>
</dbReference>
<dbReference type="SUPFAM" id="SSF55729">
    <property type="entry name" value="Acyl-CoA N-acyltransferases (Nat)"/>
    <property type="match status" value="1"/>
</dbReference>
<evidence type="ECO:0000256" key="1">
    <source>
        <dbReference type="ARBA" id="ARBA00022679"/>
    </source>
</evidence>
<organism evidence="5 6">
    <name type="scientific">Holdemania filiformis</name>
    <dbReference type="NCBI Taxonomy" id="61171"/>
    <lineage>
        <taxon>Bacteria</taxon>
        <taxon>Bacillati</taxon>
        <taxon>Bacillota</taxon>
        <taxon>Erysipelotrichia</taxon>
        <taxon>Erysipelotrichales</taxon>
        <taxon>Erysipelotrichaceae</taxon>
        <taxon>Holdemania</taxon>
    </lineage>
</organism>
<dbReference type="Gene3D" id="3.40.630.30">
    <property type="match status" value="1"/>
</dbReference>
<comment type="caution">
    <text evidence="5">The sequence shown here is derived from an EMBL/GenBank/DDBJ whole genome shotgun (WGS) entry which is preliminary data.</text>
</comment>
<feature type="domain" description="N-acetyltransferase" evidence="4">
    <location>
        <begin position="8"/>
        <end position="164"/>
    </location>
</feature>
<evidence type="ECO:0000313" key="6">
    <source>
        <dbReference type="Proteomes" id="UP000284178"/>
    </source>
</evidence>
<proteinExistence type="inferred from homology"/>
<dbReference type="PANTHER" id="PTHR43792">
    <property type="entry name" value="GNAT FAMILY, PUTATIVE (AFU_ORTHOLOGUE AFUA_3G00765)-RELATED-RELATED"/>
    <property type="match status" value="1"/>
</dbReference>
<comment type="similarity">
    <text evidence="3">Belongs to the acetyltransferase family. RimJ subfamily.</text>
</comment>
<dbReference type="PANTHER" id="PTHR43792:SF8">
    <property type="entry name" value="[RIBOSOMAL PROTEIN US5]-ALANINE N-ACETYLTRANSFERASE"/>
    <property type="match status" value="1"/>
</dbReference>
<dbReference type="GeneID" id="83014819"/>
<keyword evidence="2" id="KW-0012">Acyltransferase</keyword>
<gene>
    <name evidence="5" type="ORF">DWY25_05295</name>
</gene>
<evidence type="ECO:0000256" key="3">
    <source>
        <dbReference type="ARBA" id="ARBA00038502"/>
    </source>
</evidence>
<dbReference type="Proteomes" id="UP000284178">
    <property type="component" value="Unassembled WGS sequence"/>
</dbReference>
<accession>A0A412G505</accession>
<dbReference type="InterPro" id="IPR016181">
    <property type="entry name" value="Acyl_CoA_acyltransferase"/>
</dbReference>
<dbReference type="PROSITE" id="PS51186">
    <property type="entry name" value="GNAT"/>
    <property type="match status" value="1"/>
</dbReference>